<feature type="non-terminal residue" evidence="1">
    <location>
        <position position="173"/>
    </location>
</feature>
<organism evidence="1">
    <name type="scientific">marine metagenome</name>
    <dbReference type="NCBI Taxonomy" id="408172"/>
    <lineage>
        <taxon>unclassified sequences</taxon>
        <taxon>metagenomes</taxon>
        <taxon>ecological metagenomes</taxon>
    </lineage>
</organism>
<sequence length="173" mass="19665">MPRTIEFYNYQEERVYTYINDNSKTINLPMNNRPVKIYKSTDSLISFRIKDQDRKPMNLNGLDLTANLTKTQDKTSTISKPLLLTDEYNGAAQLSLAEKDIRQLESGLYYLTVTVKDADDIVRPLYSDYNQRVSGTVEILDTELPTLIDSTELPTFTELGGTGKFFTSVVEGD</sequence>
<dbReference type="EMBL" id="UINC01226692">
    <property type="protein sequence ID" value="SVE57280.1"/>
    <property type="molecule type" value="Genomic_DNA"/>
</dbReference>
<reference evidence="1" key="1">
    <citation type="submission" date="2018-05" db="EMBL/GenBank/DDBJ databases">
        <authorList>
            <person name="Lanie J.A."/>
            <person name="Ng W.-L."/>
            <person name="Kazmierczak K.M."/>
            <person name="Andrzejewski T.M."/>
            <person name="Davidsen T.M."/>
            <person name="Wayne K.J."/>
            <person name="Tettelin H."/>
            <person name="Glass J.I."/>
            <person name="Rusch D."/>
            <person name="Podicherti R."/>
            <person name="Tsui H.-C.T."/>
            <person name="Winkler M.E."/>
        </authorList>
    </citation>
    <scope>NUCLEOTIDE SEQUENCE</scope>
</reference>
<accession>A0A383ELT5</accession>
<proteinExistence type="predicted"/>
<evidence type="ECO:0008006" key="2">
    <source>
        <dbReference type="Google" id="ProtNLM"/>
    </source>
</evidence>
<dbReference type="AlphaFoldDB" id="A0A383ELT5"/>
<gene>
    <name evidence="1" type="ORF">METZ01_LOCUS510134</name>
</gene>
<protein>
    <recommendedName>
        <fullName evidence="2">BppU N-terminal domain-containing protein</fullName>
    </recommendedName>
</protein>
<evidence type="ECO:0000313" key="1">
    <source>
        <dbReference type="EMBL" id="SVE57280.1"/>
    </source>
</evidence>
<name>A0A383ELT5_9ZZZZ</name>